<protein>
    <submittedName>
        <fullName evidence="1">Uncharacterized protein</fullName>
    </submittedName>
</protein>
<organism evidence="1">
    <name type="scientific">Anguilla anguilla</name>
    <name type="common">European freshwater eel</name>
    <name type="synonym">Muraena anguilla</name>
    <dbReference type="NCBI Taxonomy" id="7936"/>
    <lineage>
        <taxon>Eukaryota</taxon>
        <taxon>Metazoa</taxon>
        <taxon>Chordata</taxon>
        <taxon>Craniata</taxon>
        <taxon>Vertebrata</taxon>
        <taxon>Euteleostomi</taxon>
        <taxon>Actinopterygii</taxon>
        <taxon>Neopterygii</taxon>
        <taxon>Teleostei</taxon>
        <taxon>Anguilliformes</taxon>
        <taxon>Anguillidae</taxon>
        <taxon>Anguilla</taxon>
    </lineage>
</organism>
<accession>A0A0E9RAY3</accession>
<name>A0A0E9RAY3_ANGAN</name>
<proteinExistence type="predicted"/>
<sequence>MWNRTVVKRT</sequence>
<reference evidence="1" key="2">
    <citation type="journal article" date="2015" name="Fish Shellfish Immunol.">
        <title>Early steps in the European eel (Anguilla anguilla)-Vibrio vulnificus interaction in the gills: Role of the RtxA13 toxin.</title>
        <authorList>
            <person name="Callol A."/>
            <person name="Pajuelo D."/>
            <person name="Ebbesson L."/>
            <person name="Teles M."/>
            <person name="MacKenzie S."/>
            <person name="Amaro C."/>
        </authorList>
    </citation>
    <scope>NUCLEOTIDE SEQUENCE</scope>
</reference>
<dbReference type="EMBL" id="GBXM01082291">
    <property type="protein sequence ID" value="JAH26286.1"/>
    <property type="molecule type" value="Transcribed_RNA"/>
</dbReference>
<evidence type="ECO:0000313" key="1">
    <source>
        <dbReference type="EMBL" id="JAH26286.1"/>
    </source>
</evidence>
<reference evidence="1" key="1">
    <citation type="submission" date="2014-11" db="EMBL/GenBank/DDBJ databases">
        <authorList>
            <person name="Amaro Gonzalez C."/>
        </authorList>
    </citation>
    <scope>NUCLEOTIDE SEQUENCE</scope>
</reference>